<dbReference type="EMBL" id="KZ989482">
    <property type="protein sequence ID" value="RKP26214.1"/>
    <property type="molecule type" value="Genomic_DNA"/>
</dbReference>
<organism evidence="10 11">
    <name type="scientific">Syncephalis pseudoplumigaleata</name>
    <dbReference type="NCBI Taxonomy" id="1712513"/>
    <lineage>
        <taxon>Eukaryota</taxon>
        <taxon>Fungi</taxon>
        <taxon>Fungi incertae sedis</taxon>
        <taxon>Zoopagomycota</taxon>
        <taxon>Zoopagomycotina</taxon>
        <taxon>Zoopagomycetes</taxon>
        <taxon>Zoopagales</taxon>
        <taxon>Piptocephalidaceae</taxon>
        <taxon>Syncephalis</taxon>
    </lineage>
</organism>
<gene>
    <name evidence="10" type="ORF">SYNPS1DRAFT_10665</name>
</gene>
<comment type="similarity">
    <text evidence="2 9">Belongs to the cytochrome P450 family.</text>
</comment>
<dbReference type="GO" id="GO:0004497">
    <property type="term" value="F:monooxygenase activity"/>
    <property type="evidence" value="ECO:0007669"/>
    <property type="project" value="UniProtKB-KW"/>
</dbReference>
<protein>
    <submittedName>
        <fullName evidence="10">Cytochrome P450</fullName>
    </submittedName>
</protein>
<dbReference type="PRINTS" id="PR00465">
    <property type="entry name" value="EP450IV"/>
</dbReference>
<accession>A0A4P9Z1A9</accession>
<evidence type="ECO:0000256" key="4">
    <source>
        <dbReference type="ARBA" id="ARBA00022723"/>
    </source>
</evidence>
<dbReference type="PROSITE" id="PS00086">
    <property type="entry name" value="CYTOCHROME_P450"/>
    <property type="match status" value="1"/>
</dbReference>
<dbReference type="AlphaFoldDB" id="A0A4P9Z1A9"/>
<dbReference type="OrthoDB" id="1470350at2759"/>
<dbReference type="GO" id="GO:0020037">
    <property type="term" value="F:heme binding"/>
    <property type="evidence" value="ECO:0007669"/>
    <property type="project" value="InterPro"/>
</dbReference>
<evidence type="ECO:0000256" key="5">
    <source>
        <dbReference type="ARBA" id="ARBA00023002"/>
    </source>
</evidence>
<proteinExistence type="inferred from homology"/>
<evidence type="ECO:0000313" key="11">
    <source>
        <dbReference type="Proteomes" id="UP000278143"/>
    </source>
</evidence>
<evidence type="ECO:0000256" key="9">
    <source>
        <dbReference type="RuleBase" id="RU000461"/>
    </source>
</evidence>
<dbReference type="PANTHER" id="PTHR24305">
    <property type="entry name" value="CYTOCHROME P450"/>
    <property type="match status" value="1"/>
</dbReference>
<keyword evidence="5 9" id="KW-0560">Oxidoreductase</keyword>
<feature type="non-terminal residue" evidence="10">
    <location>
        <position position="1"/>
    </location>
</feature>
<evidence type="ECO:0000256" key="1">
    <source>
        <dbReference type="ARBA" id="ARBA00001971"/>
    </source>
</evidence>
<dbReference type="GO" id="GO:0005506">
    <property type="term" value="F:iron ion binding"/>
    <property type="evidence" value="ECO:0007669"/>
    <property type="project" value="InterPro"/>
</dbReference>
<dbReference type="SUPFAM" id="SSF48264">
    <property type="entry name" value="Cytochrome P450"/>
    <property type="match status" value="1"/>
</dbReference>
<evidence type="ECO:0000313" key="10">
    <source>
        <dbReference type="EMBL" id="RKP26214.1"/>
    </source>
</evidence>
<dbReference type="InterPro" id="IPR001128">
    <property type="entry name" value="Cyt_P450"/>
</dbReference>
<feature type="binding site" description="axial binding residue" evidence="8">
    <location>
        <position position="130"/>
    </location>
    <ligand>
        <name>heme</name>
        <dbReference type="ChEBI" id="CHEBI:30413"/>
    </ligand>
    <ligandPart>
        <name>Fe</name>
        <dbReference type="ChEBI" id="CHEBI:18248"/>
    </ligandPart>
</feature>
<evidence type="ECO:0000256" key="3">
    <source>
        <dbReference type="ARBA" id="ARBA00022617"/>
    </source>
</evidence>
<keyword evidence="7 9" id="KW-0503">Monooxygenase</keyword>
<reference evidence="11" key="1">
    <citation type="journal article" date="2018" name="Nat. Microbiol.">
        <title>Leveraging single-cell genomics to expand the fungal tree of life.</title>
        <authorList>
            <person name="Ahrendt S.R."/>
            <person name="Quandt C.A."/>
            <person name="Ciobanu D."/>
            <person name="Clum A."/>
            <person name="Salamov A."/>
            <person name="Andreopoulos B."/>
            <person name="Cheng J.F."/>
            <person name="Woyke T."/>
            <person name="Pelin A."/>
            <person name="Henrissat B."/>
            <person name="Reynolds N.K."/>
            <person name="Benny G.L."/>
            <person name="Smith M.E."/>
            <person name="James T.Y."/>
            <person name="Grigoriev I.V."/>
        </authorList>
    </citation>
    <scope>NUCLEOTIDE SEQUENCE [LARGE SCALE GENOMIC DNA]</scope>
    <source>
        <strain evidence="11">Benny S71-1</strain>
    </source>
</reference>
<dbReference type="InterPro" id="IPR017972">
    <property type="entry name" value="Cyt_P450_CS"/>
</dbReference>
<evidence type="ECO:0000256" key="6">
    <source>
        <dbReference type="ARBA" id="ARBA00023004"/>
    </source>
</evidence>
<evidence type="ECO:0000256" key="7">
    <source>
        <dbReference type="ARBA" id="ARBA00023033"/>
    </source>
</evidence>
<dbReference type="InterPro" id="IPR050121">
    <property type="entry name" value="Cytochrome_P450_monoxygenase"/>
</dbReference>
<dbReference type="InterPro" id="IPR036396">
    <property type="entry name" value="Cyt_P450_sf"/>
</dbReference>
<dbReference type="PRINTS" id="PR00385">
    <property type="entry name" value="P450"/>
</dbReference>
<dbReference type="PANTHER" id="PTHR24305:SF29">
    <property type="entry name" value="BENZOATE-PARA-HYDROXYLASE"/>
    <property type="match status" value="1"/>
</dbReference>
<dbReference type="InterPro" id="IPR002403">
    <property type="entry name" value="Cyt_P450_E_grp-IV"/>
</dbReference>
<keyword evidence="3 8" id="KW-0349">Heme</keyword>
<keyword evidence="4 8" id="KW-0479">Metal-binding</keyword>
<keyword evidence="11" id="KW-1185">Reference proteome</keyword>
<sequence>TLYSLLQHPACMEKLQAELDEAIPDINAYVTHAMVKDLPYLNAVCDEGLRIHSVGAGDAHRVVPPEGATVCGKFIPGGTIIIPQTYATHHSTAYWDKPYDFLPERWLVSPEQVNRLKQNFMPFSLGVRACLGRSLAWVEFRVALAVLLRRFNFTFV</sequence>
<dbReference type="GO" id="GO:0016705">
    <property type="term" value="F:oxidoreductase activity, acting on paired donors, with incorporation or reduction of molecular oxygen"/>
    <property type="evidence" value="ECO:0007669"/>
    <property type="project" value="InterPro"/>
</dbReference>
<feature type="non-terminal residue" evidence="10">
    <location>
        <position position="156"/>
    </location>
</feature>
<name>A0A4P9Z1A9_9FUNG</name>
<dbReference type="Pfam" id="PF00067">
    <property type="entry name" value="p450"/>
    <property type="match status" value="1"/>
</dbReference>
<keyword evidence="6 8" id="KW-0408">Iron</keyword>
<comment type="cofactor">
    <cofactor evidence="1 8">
        <name>heme</name>
        <dbReference type="ChEBI" id="CHEBI:30413"/>
    </cofactor>
</comment>
<evidence type="ECO:0000256" key="8">
    <source>
        <dbReference type="PIRSR" id="PIRSR602403-1"/>
    </source>
</evidence>
<dbReference type="Proteomes" id="UP000278143">
    <property type="component" value="Unassembled WGS sequence"/>
</dbReference>
<dbReference type="Gene3D" id="1.10.630.10">
    <property type="entry name" value="Cytochrome P450"/>
    <property type="match status" value="1"/>
</dbReference>
<evidence type="ECO:0000256" key="2">
    <source>
        <dbReference type="ARBA" id="ARBA00010617"/>
    </source>
</evidence>